<comment type="caution">
    <text evidence="2">The sequence shown here is derived from an EMBL/GenBank/DDBJ whole genome shotgun (WGS) entry which is preliminary data.</text>
</comment>
<sequence>MPIRENMLQLDLFFQDGRHAKWINPSDYVCHSLSCSTLPLTDLVGWWYVPLNKVAAFYETTDCTYRHGYYTFNTGSARNHETGMHYLDGGPKRIRSVMLGRNEATLLQEAMKATAVSRHCHLEDRFEGATLDVNGTLTNNTYEIERVGDEDLAGGLSSNWSDVLPDTTANSRGLHAGGEDAPQ</sequence>
<dbReference type="AlphaFoldDB" id="A0A8J5M5T0"/>
<dbReference type="Proteomes" id="UP000709295">
    <property type="component" value="Unassembled WGS sequence"/>
</dbReference>
<organism evidence="2 3">
    <name type="scientific">Phytophthora aleatoria</name>
    <dbReference type="NCBI Taxonomy" id="2496075"/>
    <lineage>
        <taxon>Eukaryota</taxon>
        <taxon>Sar</taxon>
        <taxon>Stramenopiles</taxon>
        <taxon>Oomycota</taxon>
        <taxon>Peronosporomycetes</taxon>
        <taxon>Peronosporales</taxon>
        <taxon>Peronosporaceae</taxon>
        <taxon>Phytophthora</taxon>
    </lineage>
</organism>
<name>A0A8J5M5T0_9STRA</name>
<evidence type="ECO:0000313" key="3">
    <source>
        <dbReference type="Proteomes" id="UP000709295"/>
    </source>
</evidence>
<keyword evidence="3" id="KW-1185">Reference proteome</keyword>
<evidence type="ECO:0000256" key="1">
    <source>
        <dbReference type="SAM" id="MobiDB-lite"/>
    </source>
</evidence>
<dbReference type="EMBL" id="JAENGY010000689">
    <property type="protein sequence ID" value="KAG6958078.1"/>
    <property type="molecule type" value="Genomic_DNA"/>
</dbReference>
<feature type="compositionally biased region" description="Polar residues" evidence="1">
    <location>
        <begin position="158"/>
        <end position="171"/>
    </location>
</feature>
<gene>
    <name evidence="2" type="ORF">JG688_00010679</name>
</gene>
<reference evidence="2" key="1">
    <citation type="submission" date="2021-01" db="EMBL/GenBank/DDBJ databases">
        <title>Phytophthora aleatoria, a newly-described species from Pinus radiata is distinct from Phytophthora cactorum isolates based on comparative genomics.</title>
        <authorList>
            <person name="Mcdougal R."/>
            <person name="Panda P."/>
            <person name="Williams N."/>
            <person name="Studholme D.J."/>
        </authorList>
    </citation>
    <scope>NUCLEOTIDE SEQUENCE</scope>
    <source>
        <strain evidence="2">NZFS 4037</strain>
    </source>
</reference>
<accession>A0A8J5M5T0</accession>
<evidence type="ECO:0000313" key="2">
    <source>
        <dbReference type="EMBL" id="KAG6958078.1"/>
    </source>
</evidence>
<proteinExistence type="predicted"/>
<protein>
    <submittedName>
        <fullName evidence="2">Uncharacterized protein</fullName>
    </submittedName>
</protein>
<feature type="region of interest" description="Disordered" evidence="1">
    <location>
        <begin position="158"/>
        <end position="183"/>
    </location>
</feature>